<name>A0ABM9AYM0_9BACT</name>
<comment type="caution">
    <text evidence="1">The sequence shown here is derived from an EMBL/GenBank/DDBJ whole genome shotgun (WGS) entry which is preliminary data.</text>
</comment>
<dbReference type="Proteomes" id="UP000837803">
    <property type="component" value="Unassembled WGS sequence"/>
</dbReference>
<evidence type="ECO:0000313" key="2">
    <source>
        <dbReference type="Proteomes" id="UP000837803"/>
    </source>
</evidence>
<keyword evidence="2" id="KW-1185">Reference proteome</keyword>
<organism evidence="1 2">
    <name type="scientific">Neolewinella maritima</name>
    <dbReference type="NCBI Taxonomy" id="1383882"/>
    <lineage>
        <taxon>Bacteria</taxon>
        <taxon>Pseudomonadati</taxon>
        <taxon>Bacteroidota</taxon>
        <taxon>Saprospiria</taxon>
        <taxon>Saprospirales</taxon>
        <taxon>Lewinellaceae</taxon>
        <taxon>Neolewinella</taxon>
    </lineage>
</organism>
<proteinExistence type="predicted"/>
<gene>
    <name evidence="1" type="ORF">LEM8419_01004</name>
</gene>
<protein>
    <submittedName>
        <fullName evidence="1">Uncharacterized protein</fullName>
    </submittedName>
</protein>
<reference evidence="1" key="1">
    <citation type="submission" date="2021-12" db="EMBL/GenBank/DDBJ databases">
        <authorList>
            <person name="Rodrigo-Torres L."/>
            <person name="Arahal R. D."/>
            <person name="Lucena T."/>
        </authorList>
    </citation>
    <scope>NUCLEOTIDE SEQUENCE</scope>
    <source>
        <strain evidence="1">CECT 8419</strain>
    </source>
</reference>
<sequence length="38" mass="4403">MSQSGFANTNISGLYSKNKRLFEEYNPKKLIFTGCKRM</sequence>
<accession>A0ABM9AYM0</accession>
<dbReference type="EMBL" id="CAKLPZ010000001">
    <property type="protein sequence ID" value="CAH0999704.1"/>
    <property type="molecule type" value="Genomic_DNA"/>
</dbReference>
<evidence type="ECO:0000313" key="1">
    <source>
        <dbReference type="EMBL" id="CAH0999704.1"/>
    </source>
</evidence>